<evidence type="ECO:0000256" key="7">
    <source>
        <dbReference type="ARBA" id="ARBA00023049"/>
    </source>
</evidence>
<evidence type="ECO:0000256" key="3">
    <source>
        <dbReference type="ARBA" id="ARBA00022670"/>
    </source>
</evidence>
<dbReference type="KEGG" id="cjap:GWK36_01640"/>
<keyword evidence="6" id="KW-0862">Zinc</keyword>
<keyword evidence="12" id="KW-1185">Reference proteome</keyword>
<evidence type="ECO:0000313" key="11">
    <source>
        <dbReference type="EMBL" id="QIK36914.1"/>
    </source>
</evidence>
<dbReference type="SUPFAM" id="SSF63411">
    <property type="entry name" value="LuxS/MPP-like metallohydrolase"/>
    <property type="match status" value="2"/>
</dbReference>
<dbReference type="AlphaFoldDB" id="A0A6G7VAB0"/>
<dbReference type="Gene3D" id="3.30.830.10">
    <property type="entry name" value="Metalloenzyme, LuxS/M16 peptidase-like"/>
    <property type="match status" value="2"/>
</dbReference>
<dbReference type="InterPro" id="IPR050626">
    <property type="entry name" value="Peptidase_M16"/>
</dbReference>
<evidence type="ECO:0000259" key="9">
    <source>
        <dbReference type="Pfam" id="PF00675"/>
    </source>
</evidence>
<dbReference type="InterPro" id="IPR001431">
    <property type="entry name" value="Pept_M16_Zn_BS"/>
</dbReference>
<dbReference type="GO" id="GO:0006508">
    <property type="term" value="P:proteolysis"/>
    <property type="evidence" value="ECO:0007669"/>
    <property type="project" value="UniProtKB-KW"/>
</dbReference>
<evidence type="ECO:0000256" key="1">
    <source>
        <dbReference type="ARBA" id="ARBA00001947"/>
    </source>
</evidence>
<dbReference type="InterPro" id="IPR011249">
    <property type="entry name" value="Metalloenz_LuxS/M16"/>
</dbReference>
<keyword evidence="4" id="KW-0479">Metal-binding</keyword>
<keyword evidence="7" id="KW-0482">Metalloprotease</keyword>
<feature type="domain" description="Peptidase M16 N-terminal" evidence="9">
    <location>
        <begin position="33"/>
        <end position="178"/>
    </location>
</feature>
<dbReference type="Proteomes" id="UP000502699">
    <property type="component" value="Chromosome"/>
</dbReference>
<reference evidence="12" key="1">
    <citation type="submission" date="2020-01" db="EMBL/GenBank/DDBJ databases">
        <title>Caldichromatium gen. nov., sp. nov., a thermophilic purple sulfur bacterium member of the family Chromatiaceae isolated from Nakabusa hot spring, Japan.</title>
        <authorList>
            <person name="Saini M.K."/>
            <person name="Hanada S."/>
            <person name="Tank M."/>
        </authorList>
    </citation>
    <scope>NUCLEOTIDE SEQUENCE [LARGE SCALE GENOMIC DNA]</scope>
    <source>
        <strain evidence="12">No.7</strain>
    </source>
</reference>
<evidence type="ECO:0000259" key="10">
    <source>
        <dbReference type="Pfam" id="PF05193"/>
    </source>
</evidence>
<dbReference type="PANTHER" id="PTHR43690:SF17">
    <property type="entry name" value="PROTEIN YHJJ"/>
    <property type="match status" value="1"/>
</dbReference>
<comment type="similarity">
    <text evidence="2 8">Belongs to the peptidase M16 family.</text>
</comment>
<sequence>MQHLVAFILLGFGFAALVDAEVSAYRLDNGLKILVKPDHRAPILTSQLWYRIGSSYEPAGLTGISHLLEHMMFQGTENLAPGEFSRIIAENGGEENAFTGRDYTAYYQNLASDRLEVALRLEAERMRHLKLSEPEFLKELKVVKEERRMRTEDDPQDLTYERLMAVAFDASPYRNPIIGWPGDLDQLSLKDLRDWYRLWYAPNNAILVVAGDVDPEQVLTLAKKHFGSLPAETIHPPRVSPEPEQLGEKRLQVKAPAKEPYLLMGYKVPTLSNAAEPWEPYALEVAAHLLAGGESARFARDLIRGRQIAASADASYRAFERLPGLFMLDGVPAKGQTIEALESALRDQITRLQTEPIAPAEIERVRNQLTAAKVYERDALFYQAMQLGLLETIGLDWRLADSYVEHLAQVTAEQVQAVARRYFITERLTVAVLAPQPIAGDKGSATTRAGGQTHVY</sequence>
<evidence type="ECO:0000256" key="6">
    <source>
        <dbReference type="ARBA" id="ARBA00022833"/>
    </source>
</evidence>
<keyword evidence="3" id="KW-0645">Protease</keyword>
<dbReference type="InterPro" id="IPR011765">
    <property type="entry name" value="Pept_M16_N"/>
</dbReference>
<dbReference type="PROSITE" id="PS00143">
    <property type="entry name" value="INSULINASE"/>
    <property type="match status" value="1"/>
</dbReference>
<dbReference type="PANTHER" id="PTHR43690">
    <property type="entry name" value="NARDILYSIN"/>
    <property type="match status" value="1"/>
</dbReference>
<evidence type="ECO:0000256" key="4">
    <source>
        <dbReference type="ARBA" id="ARBA00022723"/>
    </source>
</evidence>
<dbReference type="InterPro" id="IPR007863">
    <property type="entry name" value="Peptidase_M16_C"/>
</dbReference>
<comment type="cofactor">
    <cofactor evidence="1">
        <name>Zn(2+)</name>
        <dbReference type="ChEBI" id="CHEBI:29105"/>
    </cofactor>
</comment>
<keyword evidence="5" id="KW-0378">Hydrolase</keyword>
<evidence type="ECO:0000256" key="8">
    <source>
        <dbReference type="RuleBase" id="RU004447"/>
    </source>
</evidence>
<protein>
    <submittedName>
        <fullName evidence="11">Insulinase family protein</fullName>
    </submittedName>
</protein>
<feature type="domain" description="Peptidase M16 C-terminal" evidence="10">
    <location>
        <begin position="187"/>
        <end position="369"/>
    </location>
</feature>
<proteinExistence type="inferred from homology"/>
<dbReference type="GO" id="GO:0004222">
    <property type="term" value="F:metalloendopeptidase activity"/>
    <property type="evidence" value="ECO:0007669"/>
    <property type="project" value="InterPro"/>
</dbReference>
<accession>A0A6G7VAB0</accession>
<dbReference type="RefSeq" id="WP_166269511.1">
    <property type="nucleotide sequence ID" value="NZ_CP048029.1"/>
</dbReference>
<dbReference type="Pfam" id="PF05193">
    <property type="entry name" value="Peptidase_M16_C"/>
    <property type="match status" value="1"/>
</dbReference>
<evidence type="ECO:0000256" key="5">
    <source>
        <dbReference type="ARBA" id="ARBA00022801"/>
    </source>
</evidence>
<dbReference type="EMBL" id="CP048029">
    <property type="protein sequence ID" value="QIK36914.1"/>
    <property type="molecule type" value="Genomic_DNA"/>
</dbReference>
<dbReference type="GO" id="GO:0046872">
    <property type="term" value="F:metal ion binding"/>
    <property type="evidence" value="ECO:0007669"/>
    <property type="project" value="UniProtKB-KW"/>
</dbReference>
<organism evidence="11 12">
    <name type="scientific">Caldichromatium japonicum</name>
    <dbReference type="NCBI Taxonomy" id="2699430"/>
    <lineage>
        <taxon>Bacteria</taxon>
        <taxon>Pseudomonadati</taxon>
        <taxon>Pseudomonadota</taxon>
        <taxon>Gammaproteobacteria</taxon>
        <taxon>Chromatiales</taxon>
        <taxon>Chromatiaceae</taxon>
        <taxon>Caldichromatium</taxon>
    </lineage>
</organism>
<name>A0A6G7VAB0_9GAMM</name>
<gene>
    <name evidence="11" type="ORF">GWK36_01640</name>
</gene>
<dbReference type="Pfam" id="PF00675">
    <property type="entry name" value="Peptidase_M16"/>
    <property type="match status" value="1"/>
</dbReference>
<evidence type="ECO:0000313" key="12">
    <source>
        <dbReference type="Proteomes" id="UP000502699"/>
    </source>
</evidence>
<evidence type="ECO:0000256" key="2">
    <source>
        <dbReference type="ARBA" id="ARBA00007261"/>
    </source>
</evidence>